<dbReference type="OrthoDB" id="9802627at2"/>
<reference evidence="4 5" key="1">
    <citation type="submission" date="2018-10" db="EMBL/GenBank/DDBJ databases">
        <title>Draft genome of Cortibacter populi DSM10536.</title>
        <authorList>
            <person name="Bernier A.-M."/>
            <person name="Bernard K."/>
        </authorList>
    </citation>
    <scope>NUCLEOTIDE SEQUENCE [LARGE SCALE GENOMIC DNA]</scope>
    <source>
        <strain evidence="4 5">DSM 105136</strain>
    </source>
</reference>
<dbReference type="Pfam" id="PF02113">
    <property type="entry name" value="Peptidase_S13"/>
    <property type="match status" value="1"/>
</dbReference>
<sequence>MRSIHTRFLPRACLGTLALLGLAGLPAAQTPQAALATSPNHAALVASGEASAQPQLPAGFVAALDRAKIPSGAVSVWVQEVEGQAPPRIAYHADTPVSPASVMKLVTTYAALDQLGPAYTWKTRVYADGPIEGGSLRGNVYIQGGGDPKLVMERLWALLRQLQQRGIRVVLGDIVLDRGAYELPDHDPAAFDDEPLRPYNAAPDALLINYKSVVLRFVPDPANGVAQVLQSPPMAQLAIPATVPLSNGKGCPATWRQNLKLDVSERGRWSMAGSYPAACGELNWPVAYPDPQVFAGKAIEGMWREMGGSLTGTVRTGATPRGLRPLVTELSPPLAEVIRDVNKYSNNVMADHVFLALGNDQADDSGQNGASVSQHDSFALAQQHVQRWWTRRIGNPEGSLVIDNGSGLSRDARVTAHALALMLRHAWQAPVMPELVASLPVTGVDGTMRRSKAQAPAHLKTGSLRNVNAIAGYVHGHSGKRYVLVAIVNHANAAGARGPAFDALIDWVAED</sequence>
<dbReference type="EMBL" id="RDQO01000008">
    <property type="protein sequence ID" value="RMX02594.1"/>
    <property type="molecule type" value="Genomic_DNA"/>
</dbReference>
<dbReference type="GO" id="GO:0000270">
    <property type="term" value="P:peptidoglycan metabolic process"/>
    <property type="evidence" value="ECO:0007669"/>
    <property type="project" value="TreeGrafter"/>
</dbReference>
<evidence type="ECO:0000313" key="4">
    <source>
        <dbReference type="EMBL" id="RMX02594.1"/>
    </source>
</evidence>
<dbReference type="PANTHER" id="PTHR30023:SF0">
    <property type="entry name" value="PENICILLIN-SENSITIVE CARBOXYPEPTIDASE A"/>
    <property type="match status" value="1"/>
</dbReference>
<dbReference type="AlphaFoldDB" id="A0A3M6QHL7"/>
<feature type="chain" id="PRO_5018191796" evidence="3">
    <location>
        <begin position="34"/>
        <end position="511"/>
    </location>
</feature>
<keyword evidence="4" id="KW-0645">Protease</keyword>
<dbReference type="EC" id="3.4.16.4" evidence="4"/>
<evidence type="ECO:0000256" key="3">
    <source>
        <dbReference type="SAM" id="SignalP"/>
    </source>
</evidence>
<evidence type="ECO:0000313" key="5">
    <source>
        <dbReference type="Proteomes" id="UP000278006"/>
    </source>
</evidence>
<keyword evidence="5" id="KW-1185">Reference proteome</keyword>
<dbReference type="SUPFAM" id="SSF56601">
    <property type="entry name" value="beta-lactamase/transpeptidase-like"/>
    <property type="match status" value="1"/>
</dbReference>
<proteinExistence type="inferred from homology"/>
<dbReference type="Gene3D" id="3.50.80.20">
    <property type="entry name" value="D-Ala-D-Ala carboxypeptidase C, peptidase S13"/>
    <property type="match status" value="1"/>
</dbReference>
<comment type="similarity">
    <text evidence="1">Belongs to the peptidase S13 family.</text>
</comment>
<dbReference type="Gene3D" id="3.40.710.10">
    <property type="entry name" value="DD-peptidase/beta-lactamase superfamily"/>
    <property type="match status" value="2"/>
</dbReference>
<evidence type="ECO:0000256" key="2">
    <source>
        <dbReference type="ARBA" id="ARBA00022801"/>
    </source>
</evidence>
<organism evidence="4 5">
    <name type="scientific">Corticibacter populi</name>
    <dbReference type="NCBI Taxonomy" id="1550736"/>
    <lineage>
        <taxon>Bacteria</taxon>
        <taxon>Pseudomonadati</taxon>
        <taxon>Pseudomonadota</taxon>
        <taxon>Betaproteobacteria</taxon>
        <taxon>Burkholderiales</taxon>
        <taxon>Comamonadaceae</taxon>
        <taxon>Corticibacter</taxon>
    </lineage>
</organism>
<keyword evidence="2 4" id="KW-0378">Hydrolase</keyword>
<dbReference type="PANTHER" id="PTHR30023">
    <property type="entry name" value="D-ALANYL-D-ALANINE CARBOXYPEPTIDASE"/>
    <property type="match status" value="1"/>
</dbReference>
<keyword evidence="4" id="KW-0121">Carboxypeptidase</keyword>
<dbReference type="Proteomes" id="UP000278006">
    <property type="component" value="Unassembled WGS sequence"/>
</dbReference>
<protein>
    <submittedName>
        <fullName evidence="4">D-alanyl-D-alanine carboxypeptidase/D-alanyl-D-alanine-endopeptidase</fullName>
        <ecNumber evidence="4">3.4.16.4</ecNumber>
    </submittedName>
</protein>
<dbReference type="GO" id="GO:0009002">
    <property type="term" value="F:serine-type D-Ala-D-Ala carboxypeptidase activity"/>
    <property type="evidence" value="ECO:0007669"/>
    <property type="project" value="UniProtKB-EC"/>
</dbReference>
<accession>A0A3M6QHL7</accession>
<dbReference type="GO" id="GO:0006508">
    <property type="term" value="P:proteolysis"/>
    <property type="evidence" value="ECO:0007669"/>
    <property type="project" value="InterPro"/>
</dbReference>
<comment type="caution">
    <text evidence="4">The sequence shown here is derived from an EMBL/GenBank/DDBJ whole genome shotgun (WGS) entry which is preliminary data.</text>
</comment>
<dbReference type="RefSeq" id="WP_122231907.1">
    <property type="nucleotide sequence ID" value="NZ_RDQO01000008.1"/>
</dbReference>
<keyword evidence="3" id="KW-0732">Signal</keyword>
<dbReference type="NCBIfam" id="TIGR00666">
    <property type="entry name" value="PBP4"/>
    <property type="match status" value="1"/>
</dbReference>
<dbReference type="InterPro" id="IPR012338">
    <property type="entry name" value="Beta-lactam/transpept-like"/>
</dbReference>
<dbReference type="InterPro" id="IPR000667">
    <property type="entry name" value="Peptidase_S13"/>
</dbReference>
<evidence type="ECO:0000256" key="1">
    <source>
        <dbReference type="ARBA" id="ARBA00006096"/>
    </source>
</evidence>
<feature type="signal peptide" evidence="3">
    <location>
        <begin position="1"/>
        <end position="33"/>
    </location>
</feature>
<gene>
    <name evidence="4" type="primary">dacB</name>
    <name evidence="4" type="ORF">D8I35_18280</name>
</gene>
<dbReference type="PRINTS" id="PR00922">
    <property type="entry name" value="DADACBPTASE3"/>
</dbReference>
<name>A0A3M6QHL7_9BURK</name>